<evidence type="ECO:0000313" key="2">
    <source>
        <dbReference type="EMBL" id="SIO61068.1"/>
    </source>
</evidence>
<dbReference type="InterPro" id="IPR029052">
    <property type="entry name" value="Metallo-depent_PP-like"/>
</dbReference>
<dbReference type="SUPFAM" id="SSF56300">
    <property type="entry name" value="Metallo-dependent phosphatases"/>
    <property type="match status" value="1"/>
</dbReference>
<protein>
    <submittedName>
        <fullName evidence="2">3',5'-cyclic AMP phosphodiesterase CpdA</fullName>
    </submittedName>
</protein>
<name>A0A1N6KWZ9_9BURK</name>
<reference evidence="2 3" key="1">
    <citation type="submission" date="2016-11" db="EMBL/GenBank/DDBJ databases">
        <authorList>
            <person name="Jaros S."/>
            <person name="Januszkiewicz K."/>
            <person name="Wedrychowicz H."/>
        </authorList>
    </citation>
    <scope>NUCLEOTIDE SEQUENCE [LARGE SCALE GENOMIC DNA]</scope>
    <source>
        <strain evidence="2 3">GAS95</strain>
    </source>
</reference>
<organism evidence="2 3">
    <name type="scientific">Paraburkholderia phenazinium</name>
    <dbReference type="NCBI Taxonomy" id="60549"/>
    <lineage>
        <taxon>Bacteria</taxon>
        <taxon>Pseudomonadati</taxon>
        <taxon>Pseudomonadota</taxon>
        <taxon>Betaproteobacteria</taxon>
        <taxon>Burkholderiales</taxon>
        <taxon>Burkholderiaceae</taxon>
        <taxon>Paraburkholderia</taxon>
    </lineage>
</organism>
<dbReference type="GO" id="GO:0016787">
    <property type="term" value="F:hydrolase activity"/>
    <property type="evidence" value="ECO:0007669"/>
    <property type="project" value="InterPro"/>
</dbReference>
<keyword evidence="3" id="KW-1185">Reference proteome</keyword>
<gene>
    <name evidence="2" type="ORF">SAMN05444165_5102</name>
</gene>
<feature type="domain" description="Calcineurin-like phosphoesterase" evidence="1">
    <location>
        <begin position="1"/>
        <end position="215"/>
    </location>
</feature>
<accession>A0A1N6KWZ9</accession>
<evidence type="ECO:0000313" key="3">
    <source>
        <dbReference type="Proteomes" id="UP000185151"/>
    </source>
</evidence>
<sequence>MRIQIASDLHLESLRRRFPGFLPVTPAQADVLVLAGDIATGCEGVEMFADWPVPVIYVHGNHESYGTPYEDLPRKIRASAKGTAVNYLENEALVIDNVRFLGCCLWTDYNLYDSPVQGMETALEYMHDYTEIATEAGGWFTPEHALVEHKRSVRWLRDQLAIPFSGKTVVVTHHGVAPLSVHPRFKGNPINAAFVSDLSALLPLADIFIHGHVHDSVDYRIGRTRVLTNPRGYATNLNQATCPQSLAWENNAFKDDMVVRIDDRQVLASV</sequence>
<proteinExistence type="predicted"/>
<dbReference type="InterPro" id="IPR004843">
    <property type="entry name" value="Calcineurin-like_PHP"/>
</dbReference>
<evidence type="ECO:0000259" key="1">
    <source>
        <dbReference type="Pfam" id="PF00149"/>
    </source>
</evidence>
<dbReference type="Proteomes" id="UP000185151">
    <property type="component" value="Unassembled WGS sequence"/>
</dbReference>
<dbReference type="EMBL" id="FSRU01000002">
    <property type="protein sequence ID" value="SIO61068.1"/>
    <property type="molecule type" value="Genomic_DNA"/>
</dbReference>
<dbReference type="PANTHER" id="PTHR37844">
    <property type="entry name" value="SER/THR PROTEIN PHOSPHATASE SUPERFAMILY (AFU_ORTHOLOGUE AFUA_1G14840)"/>
    <property type="match status" value="1"/>
</dbReference>
<dbReference type="PANTHER" id="PTHR37844:SF2">
    <property type="entry name" value="SER_THR PROTEIN PHOSPHATASE SUPERFAMILY (AFU_ORTHOLOGUE AFUA_1G14840)"/>
    <property type="match status" value="1"/>
</dbReference>
<dbReference type="Pfam" id="PF00149">
    <property type="entry name" value="Metallophos"/>
    <property type="match status" value="1"/>
</dbReference>
<dbReference type="Gene3D" id="3.60.21.10">
    <property type="match status" value="1"/>
</dbReference>
<dbReference type="OrthoDB" id="356681at2"/>
<dbReference type="AlphaFoldDB" id="A0A1N6KWZ9"/>